<evidence type="ECO:0000256" key="8">
    <source>
        <dbReference type="ARBA" id="ARBA00023175"/>
    </source>
</evidence>
<dbReference type="InterPro" id="IPR002151">
    <property type="entry name" value="Kinesin_light"/>
</dbReference>
<dbReference type="InterPro" id="IPR011990">
    <property type="entry name" value="TPR-like_helical_dom_sf"/>
</dbReference>
<dbReference type="InterPro" id="IPR019734">
    <property type="entry name" value="TPR_rpt"/>
</dbReference>
<evidence type="ECO:0000256" key="7">
    <source>
        <dbReference type="ARBA" id="ARBA00023054"/>
    </source>
</evidence>
<feature type="non-terminal residue" evidence="10">
    <location>
        <position position="88"/>
    </location>
</feature>
<organism evidence="10 11">
    <name type="scientific">Rotaria magnacalcarata</name>
    <dbReference type="NCBI Taxonomy" id="392030"/>
    <lineage>
        <taxon>Eukaryota</taxon>
        <taxon>Metazoa</taxon>
        <taxon>Spiralia</taxon>
        <taxon>Gnathifera</taxon>
        <taxon>Rotifera</taxon>
        <taxon>Eurotatoria</taxon>
        <taxon>Bdelloidea</taxon>
        <taxon>Philodinida</taxon>
        <taxon>Philodinidae</taxon>
        <taxon>Rotaria</taxon>
    </lineage>
</organism>
<keyword evidence="3" id="KW-0963">Cytoplasm</keyword>
<accession>A0A8S2UN82</accession>
<evidence type="ECO:0000256" key="4">
    <source>
        <dbReference type="ARBA" id="ARBA00022701"/>
    </source>
</evidence>
<dbReference type="PANTHER" id="PTHR45783:SF3">
    <property type="entry name" value="KINESIN LIGHT CHAIN"/>
    <property type="match status" value="1"/>
</dbReference>
<keyword evidence="8" id="KW-0505">Motor protein</keyword>
<dbReference type="GO" id="GO:0005737">
    <property type="term" value="C:cytoplasm"/>
    <property type="evidence" value="ECO:0007669"/>
    <property type="project" value="TreeGrafter"/>
</dbReference>
<dbReference type="GO" id="GO:0005871">
    <property type="term" value="C:kinesin complex"/>
    <property type="evidence" value="ECO:0007669"/>
    <property type="project" value="InterPro"/>
</dbReference>
<dbReference type="PANTHER" id="PTHR45783">
    <property type="entry name" value="KINESIN LIGHT CHAIN"/>
    <property type="match status" value="1"/>
</dbReference>
<evidence type="ECO:0000313" key="11">
    <source>
        <dbReference type="Proteomes" id="UP000676336"/>
    </source>
</evidence>
<evidence type="ECO:0000256" key="2">
    <source>
        <dbReference type="ARBA" id="ARBA00009622"/>
    </source>
</evidence>
<comment type="subcellular location">
    <subcellularLocation>
        <location evidence="1">Cytoplasm</location>
        <location evidence="1">Cytoskeleton</location>
    </subcellularLocation>
</comment>
<proteinExistence type="inferred from homology"/>
<keyword evidence="4" id="KW-0493">Microtubule</keyword>
<comment type="caution">
    <text evidence="10">The sequence shown here is derived from an EMBL/GenBank/DDBJ whole genome shotgun (WGS) entry which is preliminary data.</text>
</comment>
<reference evidence="10" key="1">
    <citation type="submission" date="2021-02" db="EMBL/GenBank/DDBJ databases">
        <authorList>
            <person name="Nowell W R."/>
        </authorList>
    </citation>
    <scope>NUCLEOTIDE SEQUENCE</scope>
</reference>
<dbReference type="SMART" id="SM00028">
    <property type="entry name" value="TPR"/>
    <property type="match status" value="2"/>
</dbReference>
<evidence type="ECO:0008006" key="12">
    <source>
        <dbReference type="Google" id="ProtNLM"/>
    </source>
</evidence>
<dbReference type="Proteomes" id="UP000676336">
    <property type="component" value="Unassembled WGS sequence"/>
</dbReference>
<dbReference type="GO" id="GO:0005874">
    <property type="term" value="C:microtubule"/>
    <property type="evidence" value="ECO:0007669"/>
    <property type="project" value="UniProtKB-KW"/>
</dbReference>
<evidence type="ECO:0000256" key="1">
    <source>
        <dbReference type="ARBA" id="ARBA00004245"/>
    </source>
</evidence>
<sequence>MFFFFYSNNINTNLLLLLGNLNKFKEAEPLCKRALDIREKCLDISHPVVAKQLMNVALICENQAKYNEAESYYKRAIAIYTKTFGHDD</sequence>
<keyword evidence="9" id="KW-0206">Cytoskeleton</keyword>
<name>A0A8S2UN82_9BILA</name>
<dbReference type="SUPFAM" id="SSF48452">
    <property type="entry name" value="TPR-like"/>
    <property type="match status" value="1"/>
</dbReference>
<evidence type="ECO:0000256" key="6">
    <source>
        <dbReference type="ARBA" id="ARBA00022803"/>
    </source>
</evidence>
<evidence type="ECO:0000313" key="10">
    <source>
        <dbReference type="EMBL" id="CAF4342730.1"/>
    </source>
</evidence>
<protein>
    <recommendedName>
        <fullName evidence="12">Kinesin light chain</fullName>
    </recommendedName>
</protein>
<keyword evidence="6" id="KW-0802">TPR repeat</keyword>
<keyword evidence="7" id="KW-0175">Coiled coil</keyword>
<evidence type="ECO:0000256" key="9">
    <source>
        <dbReference type="ARBA" id="ARBA00023212"/>
    </source>
</evidence>
<dbReference type="AlphaFoldDB" id="A0A8S2UN82"/>
<gene>
    <name evidence="10" type="ORF">SMN809_LOCUS27879</name>
</gene>
<dbReference type="GO" id="GO:0019894">
    <property type="term" value="F:kinesin binding"/>
    <property type="evidence" value="ECO:0007669"/>
    <property type="project" value="TreeGrafter"/>
</dbReference>
<comment type="similarity">
    <text evidence="2">Belongs to the kinesin light chain family.</text>
</comment>
<dbReference type="EMBL" id="CAJOBI010044867">
    <property type="protein sequence ID" value="CAF4342730.1"/>
    <property type="molecule type" value="Genomic_DNA"/>
</dbReference>
<evidence type="ECO:0000256" key="3">
    <source>
        <dbReference type="ARBA" id="ARBA00022490"/>
    </source>
</evidence>
<dbReference type="GO" id="GO:0007018">
    <property type="term" value="P:microtubule-based movement"/>
    <property type="evidence" value="ECO:0007669"/>
    <property type="project" value="TreeGrafter"/>
</dbReference>
<dbReference type="Pfam" id="PF13424">
    <property type="entry name" value="TPR_12"/>
    <property type="match status" value="1"/>
</dbReference>
<evidence type="ECO:0000256" key="5">
    <source>
        <dbReference type="ARBA" id="ARBA00022737"/>
    </source>
</evidence>
<keyword evidence="5" id="KW-0677">Repeat</keyword>
<dbReference type="Gene3D" id="1.25.40.10">
    <property type="entry name" value="Tetratricopeptide repeat domain"/>
    <property type="match status" value="1"/>
</dbReference>